<feature type="compositionally biased region" description="Low complexity" evidence="6">
    <location>
        <begin position="496"/>
        <end position="524"/>
    </location>
</feature>
<dbReference type="PANTHER" id="PTHR13119:SF12">
    <property type="entry name" value="PROTEIN SUPPRESSOR OF SABLE"/>
    <property type="match status" value="1"/>
</dbReference>
<evidence type="ECO:0000256" key="4">
    <source>
        <dbReference type="ARBA" id="ARBA00022833"/>
    </source>
</evidence>
<comment type="caution">
    <text evidence="8">The sequence shown here is derived from an EMBL/GenBank/DDBJ whole genome shotgun (WGS) entry which is preliminary data.</text>
</comment>
<evidence type="ECO:0000313" key="8">
    <source>
        <dbReference type="EMBL" id="KAL1585986.1"/>
    </source>
</evidence>
<dbReference type="Gene3D" id="4.10.1000.10">
    <property type="entry name" value="Zinc finger, CCCH-type"/>
    <property type="match status" value="1"/>
</dbReference>
<name>A0AB34KQB3_9PEZI</name>
<evidence type="ECO:0000256" key="6">
    <source>
        <dbReference type="SAM" id="MobiDB-lite"/>
    </source>
</evidence>
<feature type="compositionally biased region" description="Polar residues" evidence="6">
    <location>
        <begin position="25"/>
        <end position="35"/>
    </location>
</feature>
<dbReference type="EMBL" id="JAAQHG020000016">
    <property type="protein sequence ID" value="KAL1585986.1"/>
    <property type="molecule type" value="Genomic_DNA"/>
</dbReference>
<feature type="domain" description="C3H1-type" evidence="7">
    <location>
        <begin position="74"/>
        <end position="101"/>
    </location>
</feature>
<dbReference type="Gene3D" id="1.20.120.1350">
    <property type="entry name" value="Pneumovirus matrix protein 2 (M2), zinc-binding domain"/>
    <property type="match status" value="1"/>
</dbReference>
<dbReference type="GO" id="GO:0005634">
    <property type="term" value="C:nucleus"/>
    <property type="evidence" value="ECO:0007669"/>
    <property type="project" value="TreeGrafter"/>
</dbReference>
<dbReference type="GeneID" id="96006198"/>
<dbReference type="Proteomes" id="UP000803884">
    <property type="component" value="Unassembled WGS sequence"/>
</dbReference>
<feature type="compositionally biased region" description="Acidic residues" evidence="6">
    <location>
        <begin position="345"/>
        <end position="362"/>
    </location>
</feature>
<dbReference type="PANTHER" id="PTHR13119">
    <property type="entry name" value="ZINC FINGER CCCH DOMAIN-CONTAINING PROTEI"/>
    <property type="match status" value="1"/>
</dbReference>
<dbReference type="PROSITE" id="PS50103">
    <property type="entry name" value="ZF_C3H1"/>
    <property type="match status" value="2"/>
</dbReference>
<feature type="compositionally biased region" description="Low complexity" evidence="6">
    <location>
        <begin position="406"/>
        <end position="422"/>
    </location>
</feature>
<dbReference type="GO" id="GO:0003723">
    <property type="term" value="F:RNA binding"/>
    <property type="evidence" value="ECO:0007669"/>
    <property type="project" value="InterPro"/>
</dbReference>
<accession>A0AB34KQB3</accession>
<feature type="compositionally biased region" description="Basic residues" evidence="6">
    <location>
        <begin position="316"/>
        <end position="325"/>
    </location>
</feature>
<evidence type="ECO:0000256" key="5">
    <source>
        <dbReference type="PROSITE-ProRule" id="PRU00723"/>
    </source>
</evidence>
<keyword evidence="2" id="KW-0677">Repeat</keyword>
<dbReference type="InterPro" id="IPR045124">
    <property type="entry name" value="Su(sable)-like"/>
</dbReference>
<dbReference type="GO" id="GO:0045892">
    <property type="term" value="P:negative regulation of DNA-templated transcription"/>
    <property type="evidence" value="ECO:0007669"/>
    <property type="project" value="InterPro"/>
</dbReference>
<feature type="zinc finger region" description="C3H1-type" evidence="5">
    <location>
        <begin position="103"/>
        <end position="130"/>
    </location>
</feature>
<feature type="domain" description="C3H1-type" evidence="7">
    <location>
        <begin position="103"/>
        <end position="130"/>
    </location>
</feature>
<feature type="compositionally biased region" description="Polar residues" evidence="6">
    <location>
        <begin position="395"/>
        <end position="405"/>
    </location>
</feature>
<dbReference type="SUPFAM" id="SSF90229">
    <property type="entry name" value="CCCH zinc finger"/>
    <property type="match status" value="1"/>
</dbReference>
<keyword evidence="4 5" id="KW-0862">Zinc</keyword>
<organism evidence="8 9">
    <name type="scientific">Cladosporium halotolerans</name>
    <dbReference type="NCBI Taxonomy" id="1052096"/>
    <lineage>
        <taxon>Eukaryota</taxon>
        <taxon>Fungi</taxon>
        <taxon>Dikarya</taxon>
        <taxon>Ascomycota</taxon>
        <taxon>Pezizomycotina</taxon>
        <taxon>Dothideomycetes</taxon>
        <taxon>Dothideomycetidae</taxon>
        <taxon>Cladosporiales</taxon>
        <taxon>Cladosporiaceae</taxon>
        <taxon>Cladosporium</taxon>
    </lineage>
</organism>
<evidence type="ECO:0000256" key="2">
    <source>
        <dbReference type="ARBA" id="ARBA00022737"/>
    </source>
</evidence>
<reference evidence="8 9" key="1">
    <citation type="journal article" date="2020" name="Microbiol. Resour. Announc.">
        <title>Draft Genome Sequence of a Cladosporium Species Isolated from the Mesophotic Ascidian Didemnum maculosum.</title>
        <authorList>
            <person name="Gioti A."/>
            <person name="Siaperas R."/>
            <person name="Nikolaivits E."/>
            <person name="Le Goff G."/>
            <person name="Ouazzani J."/>
            <person name="Kotoulas G."/>
            <person name="Topakas E."/>
        </authorList>
    </citation>
    <scope>NUCLEOTIDE SEQUENCE [LARGE SCALE GENOMIC DNA]</scope>
    <source>
        <strain evidence="8 9">TM138-S3</strain>
    </source>
</reference>
<dbReference type="GO" id="GO:0008270">
    <property type="term" value="F:zinc ion binding"/>
    <property type="evidence" value="ECO:0007669"/>
    <property type="project" value="UniProtKB-KW"/>
</dbReference>
<keyword evidence="3 5" id="KW-0863">Zinc-finger</keyword>
<feature type="region of interest" description="Disordered" evidence="6">
    <location>
        <begin position="25"/>
        <end position="75"/>
    </location>
</feature>
<feature type="region of interest" description="Disordered" evidence="6">
    <location>
        <begin position="287"/>
        <end position="533"/>
    </location>
</feature>
<protein>
    <recommendedName>
        <fullName evidence="7">C3H1-type domain-containing protein</fullName>
    </recommendedName>
</protein>
<keyword evidence="9" id="KW-1185">Reference proteome</keyword>
<dbReference type="SMART" id="SM00356">
    <property type="entry name" value="ZnF_C3H1"/>
    <property type="match status" value="2"/>
</dbReference>
<evidence type="ECO:0000259" key="7">
    <source>
        <dbReference type="PROSITE" id="PS50103"/>
    </source>
</evidence>
<evidence type="ECO:0000313" key="9">
    <source>
        <dbReference type="Proteomes" id="UP000803884"/>
    </source>
</evidence>
<proteinExistence type="predicted"/>
<evidence type="ECO:0000256" key="3">
    <source>
        <dbReference type="ARBA" id="ARBA00022771"/>
    </source>
</evidence>
<keyword evidence="1 5" id="KW-0479">Metal-binding</keyword>
<feature type="compositionally biased region" description="Polar residues" evidence="6">
    <location>
        <begin position="464"/>
        <end position="490"/>
    </location>
</feature>
<feature type="region of interest" description="Disordered" evidence="6">
    <location>
        <begin position="199"/>
        <end position="231"/>
    </location>
</feature>
<feature type="zinc finger region" description="C3H1-type" evidence="5">
    <location>
        <begin position="74"/>
        <end position="101"/>
    </location>
</feature>
<dbReference type="RefSeq" id="XP_069229091.1">
    <property type="nucleotide sequence ID" value="XM_069373360.1"/>
</dbReference>
<dbReference type="Pfam" id="PF00642">
    <property type="entry name" value="zf-CCCH"/>
    <property type="match status" value="1"/>
</dbReference>
<evidence type="ECO:0000256" key="1">
    <source>
        <dbReference type="ARBA" id="ARBA00022723"/>
    </source>
</evidence>
<dbReference type="InterPro" id="IPR036855">
    <property type="entry name" value="Znf_CCCH_sf"/>
</dbReference>
<dbReference type="InterPro" id="IPR000571">
    <property type="entry name" value="Znf_CCCH"/>
</dbReference>
<feature type="region of interest" description="Disordered" evidence="6">
    <location>
        <begin position="557"/>
        <end position="582"/>
    </location>
</feature>
<sequence>MNAHGQLQQHAPYHHQRQLSDNSLDASANMQSPNGNGAMPMPVGGSMQRPPPYQTAPGDMSMLGAARSPPKNKNTSHVPCKFYLQGQCQAGRMCPFSHDLESTTRPAPCKYFAKGHCKFGTKCALLHITPDGMVMNNKRYSQPPHYAQVPNPAPYAQQPPPGLLSMQALEQRPNGEMSPEDMAQYQYAARNGYDMPQFDYTSASPKFGSPPQNDRFGYGSSPHQKGLSVLDAPLPNSFDSNGVSMAARLGPFAASVPSRFGIESPPSSLPRKSQLGNTALQDLHHSAFGDRGNLDSVLAGSSPPSGGDEPLSFPKRPLHSNRLRTSRPMISSSVGTGLPTKSFEYSDDEDDGETDTDREEDLLPASLHDLIPGSRNRRESRQAEDPASFLAAQRRTLSTTATPGDSKSGSPSFSSSPSRYSSMFAPQRSNSSDFVGSPLRNSGFGALPGPPQSQRPSLAPEHSLNPSVSSPPRQASMSMLTQELQRTNLNAARVASSSSIPTVGSGSFGSTIPTSTSATAPGASRNATATSNKRLSIDRALSGISVGRERIDEEQELFDMDEISGKSDASGLGVIGSPRGAK</sequence>
<feature type="region of interest" description="Disordered" evidence="6">
    <location>
        <begin position="1"/>
        <end position="20"/>
    </location>
</feature>
<gene>
    <name evidence="8" type="ORF">WHR41_04754</name>
</gene>
<dbReference type="AlphaFoldDB" id="A0AB34KQB3"/>